<dbReference type="GO" id="GO:0008671">
    <property type="term" value="F:2-dehydro-3-deoxygalactonokinase activity"/>
    <property type="evidence" value="ECO:0007669"/>
    <property type="project" value="InterPro"/>
</dbReference>
<dbReference type="GO" id="GO:0034194">
    <property type="term" value="P:D-galactonate catabolic process"/>
    <property type="evidence" value="ECO:0007669"/>
    <property type="project" value="InterPro"/>
</dbReference>
<dbReference type="Gene3D" id="3.30.420.310">
    <property type="entry name" value="2-keto-3-deoxy-galactonokinase, C-terminal domain"/>
    <property type="match status" value="1"/>
</dbReference>
<dbReference type="EMBL" id="JARGYC010000053">
    <property type="protein sequence ID" value="MDF0602520.1"/>
    <property type="molecule type" value="Genomic_DNA"/>
</dbReference>
<dbReference type="RefSeq" id="WP_275568648.1">
    <property type="nucleotide sequence ID" value="NZ_JARGYC010000053.1"/>
</dbReference>
<evidence type="ECO:0000313" key="1">
    <source>
        <dbReference type="EMBL" id="MDF0602520.1"/>
    </source>
</evidence>
<gene>
    <name evidence="1" type="ORF">P1J78_17415</name>
</gene>
<dbReference type="InterPro" id="IPR007729">
    <property type="entry name" value="DGOK"/>
</dbReference>
<name>A0AAE3NX18_9RHOB</name>
<dbReference type="Proteomes" id="UP001220964">
    <property type="component" value="Unassembled WGS sequence"/>
</dbReference>
<keyword evidence="2" id="KW-1185">Reference proteome</keyword>
<dbReference type="Pfam" id="PF05035">
    <property type="entry name" value="DGOK"/>
    <property type="match status" value="1"/>
</dbReference>
<sequence length="295" mass="31097">MTADWIAVDWGTTHLRAWAMTGAEIAASAESDDGMSRLAPDEFEPALLRLVGDWLGEGATRVTACGMVGARQGWAEAPYRPVPCTAAGGGTLPVLTHDARLDVRIIPGLSQDSPADVMRGEETQIAGFVAANPKFDGILCLPGTHTKWAHVSAEEVVSFRTFMTGEIFALLSSQSVLRHSLAAEDWDADAFADAVGEGLSRPESFAARAFSLRAEHLLHDQSATVSRSRLSGWLIGAELAAARPYWLGQPVALIGAPALCHLYAAALKSQGLEAPIADGDAMTLAGLAAVQLGRV</sequence>
<accession>A0AAE3NX18</accession>
<comment type="caution">
    <text evidence="1">The sequence shown here is derived from an EMBL/GenBank/DDBJ whole genome shotgun (WGS) entry which is preliminary data.</text>
</comment>
<protein>
    <submittedName>
        <fullName evidence="1">2-dehydro-3-deoxygalactonokinase</fullName>
    </submittedName>
</protein>
<dbReference type="Gene3D" id="3.30.420.300">
    <property type="entry name" value="2-keto-3-deoxy-galactonokinase, substrate binding domain"/>
    <property type="match status" value="1"/>
</dbReference>
<evidence type="ECO:0000313" key="2">
    <source>
        <dbReference type="Proteomes" id="UP001220964"/>
    </source>
</evidence>
<dbReference type="AlphaFoldDB" id="A0AAE3NX18"/>
<reference evidence="1" key="1">
    <citation type="submission" date="2023-03" db="EMBL/GenBank/DDBJ databases">
        <title>Multiphase analysis and comparison of six strains from genera Psychromarinibacter, Lutimaribacter, and Maritimibacter, including a novel species: Psychromarinibacter sediminicola sp. nov.</title>
        <authorList>
            <person name="Wang Y.-H."/>
            <person name="Ye M.-Q."/>
            <person name="Du Z.-J."/>
        </authorList>
    </citation>
    <scope>NUCLEOTIDE SEQUENCE</scope>
    <source>
        <strain evidence="1">C21-152</strain>
    </source>
</reference>
<dbReference type="InterPro" id="IPR042258">
    <property type="entry name" value="DGOK_N"/>
</dbReference>
<proteinExistence type="predicted"/>
<dbReference type="InterPro" id="IPR042257">
    <property type="entry name" value="DGOK_C"/>
</dbReference>
<organism evidence="1 2">
    <name type="scientific">Psychromarinibacter sediminicola</name>
    <dbReference type="NCBI Taxonomy" id="3033385"/>
    <lineage>
        <taxon>Bacteria</taxon>
        <taxon>Pseudomonadati</taxon>
        <taxon>Pseudomonadota</taxon>
        <taxon>Alphaproteobacteria</taxon>
        <taxon>Rhodobacterales</taxon>
        <taxon>Paracoccaceae</taxon>
        <taxon>Psychromarinibacter</taxon>
    </lineage>
</organism>